<feature type="coiled-coil region" evidence="1">
    <location>
        <begin position="434"/>
        <end position="461"/>
    </location>
</feature>
<accession>A0A423F2N3</accession>
<evidence type="ECO:0000259" key="3">
    <source>
        <dbReference type="Pfam" id="PF20693"/>
    </source>
</evidence>
<gene>
    <name evidence="4" type="ORF">BK649_21955</name>
</gene>
<evidence type="ECO:0000313" key="4">
    <source>
        <dbReference type="EMBL" id="ROM48560.1"/>
    </source>
</evidence>
<name>A0A423F2N3_9PSED</name>
<feature type="domain" description="YobI-like P-loop NTPase" evidence="3">
    <location>
        <begin position="49"/>
        <end position="419"/>
    </location>
</feature>
<protein>
    <recommendedName>
        <fullName evidence="3">YobI-like P-loop NTPase domain-containing protein</fullName>
    </recommendedName>
</protein>
<evidence type="ECO:0000256" key="2">
    <source>
        <dbReference type="SAM" id="Phobius"/>
    </source>
</evidence>
<dbReference type="Proteomes" id="UP000283389">
    <property type="component" value="Unassembled WGS sequence"/>
</dbReference>
<feature type="transmembrane region" description="Helical" evidence="2">
    <location>
        <begin position="193"/>
        <end position="212"/>
    </location>
</feature>
<keyword evidence="2" id="KW-1133">Transmembrane helix</keyword>
<keyword evidence="2" id="KW-0472">Membrane</keyword>
<evidence type="ECO:0000313" key="5">
    <source>
        <dbReference type="Proteomes" id="UP000283389"/>
    </source>
</evidence>
<keyword evidence="2" id="KW-0812">Transmembrane</keyword>
<reference evidence="4 5" key="1">
    <citation type="submission" date="2016-10" db="EMBL/GenBank/DDBJ databases">
        <title>Comparative genome analysis of multiple Pseudomonas spp. focuses on biocontrol and plant growth promoting traits.</title>
        <authorList>
            <person name="Tao X.-Y."/>
            <person name="Taylor C.G."/>
        </authorList>
    </citation>
    <scope>NUCLEOTIDE SEQUENCE [LARGE SCALE GENOMIC DNA]</scope>
    <source>
        <strain evidence="4 5">36C8</strain>
    </source>
</reference>
<dbReference type="SUPFAM" id="SSF52540">
    <property type="entry name" value="P-loop containing nucleoside triphosphate hydrolases"/>
    <property type="match status" value="1"/>
</dbReference>
<feature type="transmembrane region" description="Helical" evidence="2">
    <location>
        <begin position="154"/>
        <end position="173"/>
    </location>
</feature>
<evidence type="ECO:0000256" key="1">
    <source>
        <dbReference type="SAM" id="Coils"/>
    </source>
</evidence>
<organism evidence="4 5">
    <name type="scientific">Pseudomonas canadensis</name>
    <dbReference type="NCBI Taxonomy" id="915099"/>
    <lineage>
        <taxon>Bacteria</taxon>
        <taxon>Pseudomonadati</taxon>
        <taxon>Pseudomonadota</taxon>
        <taxon>Gammaproteobacteria</taxon>
        <taxon>Pseudomonadales</taxon>
        <taxon>Pseudomonadaceae</taxon>
        <taxon>Pseudomonas</taxon>
    </lineage>
</organism>
<dbReference type="AlphaFoldDB" id="A0A423F2N3"/>
<dbReference type="Pfam" id="PF20693">
    <property type="entry name" value="YobI-ATPase"/>
    <property type="match status" value="1"/>
</dbReference>
<keyword evidence="1" id="KW-0175">Coiled coil</keyword>
<proteinExistence type="predicted"/>
<comment type="caution">
    <text evidence="4">The sequence shown here is derived from an EMBL/GenBank/DDBJ whole genome shotgun (WGS) entry which is preliminary data.</text>
</comment>
<dbReference type="InterPro" id="IPR027417">
    <property type="entry name" value="P-loop_NTPase"/>
</dbReference>
<dbReference type="EMBL" id="MOAZ01000017">
    <property type="protein sequence ID" value="ROM48560.1"/>
    <property type="molecule type" value="Genomic_DNA"/>
</dbReference>
<dbReference type="RefSeq" id="WP_123477583.1">
    <property type="nucleotide sequence ID" value="NZ_CAXAQQ010000005.1"/>
</dbReference>
<sequence>MTQGFSSRFKRSFNAFIRTWQAHKANAKRGGAFEPLTPVLLEGKQADRYESELLHALEDEQVRNIAITGGYGAGKSSVIRTFFDRHPEYSNVFVSLATFSKEVPTQADEAQAADPDLMSRIEETIVQQLLYAVPAQQLPKTRLKRIVQASNTRIAFHTVFFTLLTVCGLRLYLPSVKNLPAIDPDWLIPGLMLLPDWLALIFAGAAGVYLLYSTLKYLSLFSVDGLTLKGGKLEATHYGSVLHKHVDEIVYCFERSAIDVVVIEDLDRFGIQDVFFRLREINFTLRQSPQIQRPVHFIYAIRDELFSVGDKTKFFDLIIPVIPVVNSENSREKMMGLLNASRFDAAMIGRLDPELIETVCYYIDEMRLIKNIVNEFDIFSGLLGGRGVKLEVNKLFAMVVVRNLYPEAYADLIKRRGKIFSVLSEFGGWRIERANQFEAEIKNLRDHLADMEREHLASVEELRVSVWYQIVKSIHPANASELKYDAGRTVTLTEFVQEAVFEDIFKKNRTLSIEGLNPDSLGVLRKTVESEQVLTLTSYRARALRLAWEPEALMKQVEVLRNKSTLAKRTPFRVAAKLDYGEVLAQKLKGLEAVTYLMRTGYFDTDYNDYLGFFYEGSLTQDDKNLILALRRGESPGVMTIVNDPAKVLGKLDHEVLEDGRGLIAGLVDYLCSQYNAADDGLHVGKLDAILDAAPQFLQRFADVVDSILPSQNVSTLIQFISQSDPGLFEKLLLTSRRFEESGPRQALLCSIFNSLPPEQVAEFEDCELGILEGLAGLTDVSQVVPLLAEGKATWGWLREQDVQFHNLSDTTSPDDLKQLLSFGCVAPQLNMLRLICSTFETEDGDETPVTYRRLLALRLDGIDTLLTHNRLALVKQLLSQDGPLDESAESLGALLTAARRESELMVSLLERTTCQFETLDSVPSNAWSLLLEADRVSGKAQAVWACLHSIIESASSQFVHPRTTRINGEKKSRLNTFIERNVETLLETLWTLHPDQHGDLQKYLLRETAISNDTLSSLLSTTTLSSIDVLDSVPQARWGMLVTSSFLPYSEEISNVVQSSANLLDAEYFERRKVTTDTV</sequence>
<dbReference type="InterPro" id="IPR048428">
    <property type="entry name" value="YobI-NTPase"/>
</dbReference>